<dbReference type="EMBL" id="KZ348334">
    <property type="protein sequence ID" value="PIO66335.1"/>
    <property type="molecule type" value="Genomic_DNA"/>
</dbReference>
<dbReference type="GO" id="GO:0032580">
    <property type="term" value="C:Golgi cisterna membrane"/>
    <property type="evidence" value="ECO:0007669"/>
    <property type="project" value="UniProtKB-SubCell"/>
</dbReference>
<evidence type="ECO:0000256" key="15">
    <source>
        <dbReference type="ARBA" id="ARBA00023136"/>
    </source>
</evidence>
<evidence type="ECO:0000256" key="4">
    <source>
        <dbReference type="ARBA" id="ARBA00004638"/>
    </source>
</evidence>
<comment type="similarity">
    <text evidence="5">Belongs to the cation diffusion facilitator (CDF) transporter (TC 2.A.4) family. SLC30A subfamily.</text>
</comment>
<dbReference type="InterPro" id="IPR045316">
    <property type="entry name" value="Msc2-like"/>
</dbReference>
<dbReference type="Gene3D" id="1.20.1510.10">
    <property type="entry name" value="Cation efflux protein transmembrane domain"/>
    <property type="match status" value="1"/>
</dbReference>
<evidence type="ECO:0000313" key="24">
    <source>
        <dbReference type="EMBL" id="PIO66335.1"/>
    </source>
</evidence>
<evidence type="ECO:0000256" key="22">
    <source>
        <dbReference type="SAM" id="Phobius"/>
    </source>
</evidence>
<evidence type="ECO:0000256" key="8">
    <source>
        <dbReference type="ARBA" id="ARBA00022692"/>
    </source>
</evidence>
<evidence type="ECO:0000313" key="25">
    <source>
        <dbReference type="Proteomes" id="UP000230423"/>
    </source>
</evidence>
<evidence type="ECO:0000256" key="7">
    <source>
        <dbReference type="ARBA" id="ARBA00022449"/>
    </source>
</evidence>
<evidence type="ECO:0000256" key="16">
    <source>
        <dbReference type="ARBA" id="ARBA00038531"/>
    </source>
</evidence>
<dbReference type="GO" id="GO:0005385">
    <property type="term" value="F:zinc ion transmembrane transporter activity"/>
    <property type="evidence" value="ECO:0007669"/>
    <property type="project" value="InterPro"/>
</dbReference>
<evidence type="ECO:0000256" key="21">
    <source>
        <dbReference type="SAM" id="MobiDB-lite"/>
    </source>
</evidence>
<keyword evidence="8 22" id="KW-0812">Transmembrane</keyword>
<evidence type="ECO:0000256" key="6">
    <source>
        <dbReference type="ARBA" id="ARBA00022448"/>
    </source>
</evidence>
<dbReference type="NCBIfam" id="TIGR01297">
    <property type="entry name" value="CDF"/>
    <property type="match status" value="1"/>
</dbReference>
<evidence type="ECO:0000256" key="5">
    <source>
        <dbReference type="ARBA" id="ARBA00008873"/>
    </source>
</evidence>
<evidence type="ECO:0000256" key="9">
    <source>
        <dbReference type="ARBA" id="ARBA00022723"/>
    </source>
</evidence>
<comment type="subcellular location">
    <subcellularLocation>
        <location evidence="3">Cytoplasmic vesicle</location>
        <location evidence="3">COPII-coated vesicle membrane</location>
        <topology evidence="3">Multi-pass membrane protein</topology>
    </subcellularLocation>
    <subcellularLocation>
        <location evidence="4">Cytoplasmic vesicle</location>
        <location evidence="4">Secretory vesicle membrane</location>
        <topology evidence="4">Multi-pass membrane protein</topology>
    </subcellularLocation>
    <subcellularLocation>
        <location evidence="2">Golgi apparatus</location>
        <location evidence="2">Golgi stack membrane</location>
        <topology evidence="2">Multi-pass membrane protein</topology>
    </subcellularLocation>
    <subcellularLocation>
        <location evidence="1">Golgi apparatus</location>
        <location evidence="1">trans-Golgi network membrane</location>
        <topology evidence="1">Multi-pass membrane protein</topology>
    </subcellularLocation>
</comment>
<evidence type="ECO:0000256" key="11">
    <source>
        <dbReference type="ARBA" id="ARBA00022906"/>
    </source>
</evidence>
<evidence type="ECO:0000259" key="23">
    <source>
        <dbReference type="Pfam" id="PF01545"/>
    </source>
</evidence>
<evidence type="ECO:0000256" key="17">
    <source>
        <dbReference type="ARBA" id="ARBA00040846"/>
    </source>
</evidence>
<evidence type="ECO:0000256" key="3">
    <source>
        <dbReference type="ARBA" id="ARBA00004557"/>
    </source>
</evidence>
<dbReference type="Pfam" id="PF01545">
    <property type="entry name" value="Cation_efflux"/>
    <property type="match status" value="1"/>
</dbReference>
<comment type="subunit">
    <text evidence="16">Heterodimer with SLC30A6/ZNT6; form a functional zinc ion transmembrane transporter.</text>
</comment>
<evidence type="ECO:0000256" key="10">
    <source>
        <dbReference type="ARBA" id="ARBA00022833"/>
    </source>
</evidence>
<keyword evidence="13" id="KW-0333">Golgi apparatus</keyword>
<keyword evidence="12 22" id="KW-1133">Transmembrane helix</keyword>
<comment type="catalytic activity">
    <reaction evidence="20">
        <text>Zn(2+)(in) + 2 H(+)(out) = Zn(2+)(out) + 2 H(+)(in)</text>
        <dbReference type="Rhea" id="RHEA:72627"/>
        <dbReference type="ChEBI" id="CHEBI:15378"/>
        <dbReference type="ChEBI" id="CHEBI:29105"/>
    </reaction>
</comment>
<dbReference type="SUPFAM" id="SSF161111">
    <property type="entry name" value="Cation efflux protein transmembrane domain-like"/>
    <property type="match status" value="1"/>
</dbReference>
<keyword evidence="9" id="KW-0479">Metal-binding</keyword>
<dbReference type="InterPro" id="IPR027469">
    <property type="entry name" value="Cation_efflux_TMD_sf"/>
</dbReference>
<dbReference type="GO" id="GO:0046872">
    <property type="term" value="F:metal ion binding"/>
    <property type="evidence" value="ECO:0007669"/>
    <property type="project" value="UniProtKB-KW"/>
</dbReference>
<keyword evidence="10" id="KW-0862">Zinc</keyword>
<feature type="domain" description="Cation efflux protein transmembrane" evidence="23">
    <location>
        <begin position="1"/>
        <end position="61"/>
    </location>
</feature>
<name>A0A2G9U832_TELCI</name>
<keyword evidence="7" id="KW-0050">Antiport</keyword>
<dbReference type="GO" id="GO:1904257">
    <property type="term" value="P:zinc ion import into Golgi lumen"/>
    <property type="evidence" value="ECO:0007669"/>
    <property type="project" value="TreeGrafter"/>
</dbReference>
<dbReference type="GO" id="GO:0012507">
    <property type="term" value="C:ER to Golgi transport vesicle membrane"/>
    <property type="evidence" value="ECO:0007669"/>
    <property type="project" value="UniProtKB-SubCell"/>
</dbReference>
<evidence type="ECO:0000256" key="2">
    <source>
        <dbReference type="ARBA" id="ARBA00004205"/>
    </source>
</evidence>
<evidence type="ECO:0000256" key="14">
    <source>
        <dbReference type="ARBA" id="ARBA00023065"/>
    </source>
</evidence>
<keyword evidence="14" id="KW-0406">Ion transport</keyword>
<feature type="transmembrane region" description="Helical" evidence="22">
    <location>
        <begin position="32"/>
        <end position="53"/>
    </location>
</feature>
<gene>
    <name evidence="24" type="ORF">TELCIR_11950</name>
</gene>
<evidence type="ECO:0000256" key="18">
    <source>
        <dbReference type="ARBA" id="ARBA00042038"/>
    </source>
</evidence>
<evidence type="ECO:0000256" key="1">
    <source>
        <dbReference type="ARBA" id="ARBA00004166"/>
    </source>
</evidence>
<feature type="compositionally biased region" description="Basic residues" evidence="21">
    <location>
        <begin position="168"/>
        <end position="180"/>
    </location>
</feature>
<dbReference type="PANTHER" id="PTHR45755:SF1">
    <property type="entry name" value="PROTON-COUPLED ZINC ANTIPORTER SLC30A5"/>
    <property type="match status" value="1"/>
</dbReference>
<protein>
    <recommendedName>
        <fullName evidence="17">Proton-coupled zinc antiporter SLC30A5</fullName>
    </recommendedName>
    <alternativeName>
        <fullName evidence="19">Solute carrier family 30 member 5</fullName>
    </alternativeName>
    <alternativeName>
        <fullName evidence="18">Zinc transporter 5</fullName>
    </alternativeName>
</protein>
<feature type="region of interest" description="Disordered" evidence="21">
    <location>
        <begin position="168"/>
        <end position="189"/>
    </location>
</feature>
<dbReference type="InterPro" id="IPR058533">
    <property type="entry name" value="Cation_efflux_TM"/>
</dbReference>
<sequence>MEGVFLHVLADTLGSVFVIISTLLIQWFGWTWVDPLCSLILSVLILGSVYPLLTSSVNTLLQNIPDDEEFEHHLCEALEVDGVKSYSKAHYWQLKSDLNVASVHIQATPEANTQLIRHKVAAQLRAAGATQCSVQVEKDFFTQRIQQLCPSYRFGHNVARGTTIARERKSHSNHGHGHSHNGHDHGHSH</sequence>
<evidence type="ECO:0000256" key="20">
    <source>
        <dbReference type="ARBA" id="ARBA00048349"/>
    </source>
</evidence>
<accession>A0A2G9U832</accession>
<dbReference type="GO" id="GO:0006882">
    <property type="term" value="P:intracellular zinc ion homeostasis"/>
    <property type="evidence" value="ECO:0007669"/>
    <property type="project" value="InterPro"/>
</dbReference>
<evidence type="ECO:0000256" key="13">
    <source>
        <dbReference type="ARBA" id="ARBA00023034"/>
    </source>
</evidence>
<dbReference type="PANTHER" id="PTHR45755">
    <property type="match status" value="1"/>
</dbReference>
<keyword evidence="25" id="KW-1185">Reference proteome</keyword>
<feature type="transmembrane region" description="Helical" evidence="22">
    <location>
        <begin position="6"/>
        <end position="25"/>
    </location>
</feature>
<dbReference type="Proteomes" id="UP000230423">
    <property type="component" value="Unassembled WGS sequence"/>
</dbReference>
<organism evidence="24 25">
    <name type="scientific">Teladorsagia circumcincta</name>
    <name type="common">Brown stomach worm</name>
    <name type="synonym">Ostertagia circumcincta</name>
    <dbReference type="NCBI Taxonomy" id="45464"/>
    <lineage>
        <taxon>Eukaryota</taxon>
        <taxon>Metazoa</taxon>
        <taxon>Ecdysozoa</taxon>
        <taxon>Nematoda</taxon>
        <taxon>Chromadorea</taxon>
        <taxon>Rhabditida</taxon>
        <taxon>Rhabditina</taxon>
        <taxon>Rhabditomorpha</taxon>
        <taxon>Strongyloidea</taxon>
        <taxon>Trichostrongylidae</taxon>
        <taxon>Teladorsagia</taxon>
    </lineage>
</organism>
<proteinExistence type="inferred from homology"/>
<keyword evidence="15 22" id="KW-0472">Membrane</keyword>
<dbReference type="OrthoDB" id="78669at2759"/>
<keyword evidence="6" id="KW-0813">Transport</keyword>
<keyword evidence="11" id="KW-0864">Zinc transport</keyword>
<evidence type="ECO:0000256" key="12">
    <source>
        <dbReference type="ARBA" id="ARBA00022989"/>
    </source>
</evidence>
<dbReference type="AlphaFoldDB" id="A0A2G9U832"/>
<evidence type="ECO:0000256" key="19">
    <source>
        <dbReference type="ARBA" id="ARBA00042217"/>
    </source>
</evidence>
<reference evidence="24 25" key="1">
    <citation type="submission" date="2015-09" db="EMBL/GenBank/DDBJ databases">
        <title>Draft genome of the parasitic nematode Teladorsagia circumcincta isolate WARC Sus (inbred).</title>
        <authorList>
            <person name="Mitreva M."/>
        </authorList>
    </citation>
    <scope>NUCLEOTIDE SEQUENCE [LARGE SCALE GENOMIC DNA]</scope>
    <source>
        <strain evidence="24 25">S</strain>
    </source>
</reference>
<dbReference type="InterPro" id="IPR002524">
    <property type="entry name" value="Cation_efflux"/>
</dbReference>
<dbReference type="GO" id="GO:0015297">
    <property type="term" value="F:antiporter activity"/>
    <property type="evidence" value="ECO:0007669"/>
    <property type="project" value="UniProtKB-KW"/>
</dbReference>